<gene>
    <name evidence="1" type="ORF">LSS_05910</name>
</gene>
<evidence type="ECO:0000313" key="2">
    <source>
        <dbReference type="Proteomes" id="UP000035800"/>
    </source>
</evidence>
<dbReference type="Proteomes" id="UP000035800">
    <property type="component" value="Chromosome I"/>
</dbReference>
<dbReference type="EMBL" id="CP006694">
    <property type="protein sequence ID" value="EKT87628.1"/>
    <property type="molecule type" value="Genomic_DNA"/>
</dbReference>
<reference evidence="1 2" key="2">
    <citation type="journal article" date="2014" name="Emerg. Microbes Infect.">
        <title>Potential impact on kidney infection: a whole-genome analysis of Leptospira santarosai serovar Shermani.</title>
        <authorList>
            <person name="Chou L.F."/>
            <person name="Chen T.W."/>
            <person name="Ko Y.C."/>
            <person name="Pan M.J."/>
            <person name="Tian Y.C."/>
            <person name="Chiu C.H."/>
            <person name="Tang P."/>
            <person name="Hung C.C."/>
            <person name="Yang C.W."/>
        </authorList>
    </citation>
    <scope>NUCLEOTIDE SEQUENCE</scope>
    <source>
        <strain evidence="1 2">LT 821</strain>
    </source>
</reference>
<proteinExistence type="predicted"/>
<sequence length="51" mass="5848">MPSFSKDHPAGFGTGCKLNFPSNEAPNNSYPKIQWENFFLDFIKILKVKNE</sequence>
<dbReference type="STRING" id="758847.LSS_05910"/>
<dbReference type="AlphaFoldDB" id="K8Y1X5"/>
<protein>
    <submittedName>
        <fullName evidence="1">Uncharacterized protein</fullName>
    </submittedName>
</protein>
<reference evidence="1 2" key="1">
    <citation type="journal article" date="2012" name="Gene">
        <title>Sequence of Leptospira santarosai serovar Shermani genome and prediction of virulence-associated genes.</title>
        <authorList>
            <person name="Chou L.F."/>
            <person name="Chen Y.T."/>
            <person name="Lu C.W."/>
            <person name="Ko Y.C."/>
            <person name="Tang C.Y."/>
            <person name="Pan M.J."/>
            <person name="Tian Y.C."/>
            <person name="Chiu C.H."/>
            <person name="Hung C.C."/>
            <person name="Yang C.W."/>
        </authorList>
    </citation>
    <scope>NUCLEOTIDE SEQUENCE [LARGE SCALE GENOMIC DNA]</scope>
    <source>
        <strain evidence="1">LT 821</strain>
    </source>
</reference>
<dbReference type="KEGG" id="lst:LSS_05910"/>
<name>K8Y1X5_9LEPT</name>
<accession>K8Y1X5</accession>
<evidence type="ECO:0000313" key="1">
    <source>
        <dbReference type="EMBL" id="EKT87628.1"/>
    </source>
</evidence>
<organism evidence="1 2">
    <name type="scientific">Leptospira santarosai serovar Shermani str. LT 821</name>
    <dbReference type="NCBI Taxonomy" id="758847"/>
    <lineage>
        <taxon>Bacteria</taxon>
        <taxon>Pseudomonadati</taxon>
        <taxon>Spirochaetota</taxon>
        <taxon>Spirochaetia</taxon>
        <taxon>Leptospirales</taxon>
        <taxon>Leptospiraceae</taxon>
        <taxon>Leptospira</taxon>
    </lineage>
</organism>